<dbReference type="Pfam" id="PF19618">
    <property type="entry name" value="DUF6123"/>
    <property type="match status" value="1"/>
</dbReference>
<protein>
    <submittedName>
        <fullName evidence="1">Uncharacterized protein</fullName>
    </submittedName>
</protein>
<dbReference type="Proteomes" id="UP000030153">
    <property type="component" value="Unassembled WGS sequence"/>
</dbReference>
<sequence length="100" mass="12036">MPLSKSLGYFIEDLWSKGFRLKDKDIHFIYFGKNYTNSEDWLVIFALKVTIQFQMKFDGSFFIGVLEYLQENHPRTKRDAWRLIEQKGLYKRKKPHSLAK</sequence>
<keyword evidence="2" id="KW-1185">Reference proteome</keyword>
<dbReference type="OrthoDB" id="2453381at2"/>
<gene>
    <name evidence="1" type="ORF">N780_12210</name>
</gene>
<reference evidence="1 2" key="1">
    <citation type="submission" date="2013-08" db="EMBL/GenBank/DDBJ databases">
        <title>Genome of Pontibacillus chungwhensis.</title>
        <authorList>
            <person name="Wang Q."/>
            <person name="Wang G."/>
        </authorList>
    </citation>
    <scope>NUCLEOTIDE SEQUENCE [LARGE SCALE GENOMIC DNA]</scope>
    <source>
        <strain evidence="1 2">BH030062</strain>
    </source>
</reference>
<comment type="caution">
    <text evidence="1">The sequence shown here is derived from an EMBL/GenBank/DDBJ whole genome shotgun (WGS) entry which is preliminary data.</text>
</comment>
<dbReference type="eggNOG" id="ENOG50333CR">
    <property type="taxonomic scope" value="Bacteria"/>
</dbReference>
<dbReference type="InterPro" id="IPR046126">
    <property type="entry name" value="DUF6123"/>
</dbReference>
<organism evidence="1 2">
    <name type="scientific">Pontibacillus chungwhensis BH030062</name>
    <dbReference type="NCBI Taxonomy" id="1385513"/>
    <lineage>
        <taxon>Bacteria</taxon>
        <taxon>Bacillati</taxon>
        <taxon>Bacillota</taxon>
        <taxon>Bacilli</taxon>
        <taxon>Bacillales</taxon>
        <taxon>Bacillaceae</taxon>
        <taxon>Pontibacillus</taxon>
    </lineage>
</organism>
<dbReference type="EMBL" id="AVBG01000001">
    <property type="protein sequence ID" value="KGP93080.1"/>
    <property type="molecule type" value="Genomic_DNA"/>
</dbReference>
<evidence type="ECO:0000313" key="2">
    <source>
        <dbReference type="Proteomes" id="UP000030153"/>
    </source>
</evidence>
<dbReference type="RefSeq" id="WP_036779261.1">
    <property type="nucleotide sequence ID" value="NZ_AVBG01000001.1"/>
</dbReference>
<accession>A0A0A2VHI4</accession>
<name>A0A0A2VHI4_9BACI</name>
<proteinExistence type="predicted"/>
<evidence type="ECO:0000313" key="1">
    <source>
        <dbReference type="EMBL" id="KGP93080.1"/>
    </source>
</evidence>
<dbReference type="AlphaFoldDB" id="A0A0A2VHI4"/>